<dbReference type="PROSITE" id="PS51782">
    <property type="entry name" value="LYSM"/>
    <property type="match status" value="1"/>
</dbReference>
<feature type="domain" description="LysM" evidence="2">
    <location>
        <begin position="19"/>
        <end position="62"/>
    </location>
</feature>
<dbReference type="InterPro" id="IPR009009">
    <property type="entry name" value="RlpA-like_DPBB"/>
</dbReference>
<evidence type="ECO:0000256" key="1">
    <source>
        <dbReference type="SAM" id="SignalP"/>
    </source>
</evidence>
<proteinExistence type="predicted"/>
<feature type="signal peptide" evidence="1">
    <location>
        <begin position="1"/>
        <end position="18"/>
    </location>
</feature>
<dbReference type="AlphaFoldDB" id="A0AAU7U9W9"/>
<protein>
    <submittedName>
        <fullName evidence="3">RlpA-like double-psi beta-barrel domain-containing protein</fullName>
    </submittedName>
</protein>
<dbReference type="Pfam" id="PF01476">
    <property type="entry name" value="LysM"/>
    <property type="match status" value="1"/>
</dbReference>
<dbReference type="KEGG" id="dsc:ABOD76_17885"/>
<dbReference type="CDD" id="cd22268">
    <property type="entry name" value="DPBB_RlpA-like"/>
    <property type="match status" value="1"/>
</dbReference>
<reference evidence="3" key="1">
    <citation type="submission" date="2024-06" db="EMBL/GenBank/DDBJ databases">
        <title>Draft Genome Sequence of Deinococcus sonorensis Type Strain KR-87, a Biofilm Producing Representative of the Genus Deinococcus.</title>
        <authorList>
            <person name="Boren L.S."/>
            <person name="Grosso R.A."/>
            <person name="Hugenberg-Cox A.N."/>
            <person name="Hill J.T.E."/>
            <person name="Albert C.M."/>
            <person name="Tuohy J.M."/>
        </authorList>
    </citation>
    <scope>NUCLEOTIDE SEQUENCE</scope>
    <source>
        <strain evidence="3">KR-87</strain>
    </source>
</reference>
<dbReference type="CDD" id="cd00118">
    <property type="entry name" value="LysM"/>
    <property type="match status" value="1"/>
</dbReference>
<dbReference type="RefSeq" id="WP_350243321.1">
    <property type="nucleotide sequence ID" value="NZ_CP158299.1"/>
</dbReference>
<feature type="chain" id="PRO_5043582822" evidence="1">
    <location>
        <begin position="19"/>
        <end position="173"/>
    </location>
</feature>
<dbReference type="PANTHER" id="PTHR34183:SF8">
    <property type="entry name" value="ENDOLYTIC PEPTIDOGLYCAN TRANSGLYCOSYLASE RLPA-RELATED"/>
    <property type="match status" value="1"/>
</dbReference>
<evidence type="ECO:0000259" key="2">
    <source>
        <dbReference type="PROSITE" id="PS51782"/>
    </source>
</evidence>
<evidence type="ECO:0000313" key="3">
    <source>
        <dbReference type="EMBL" id="XBV85284.1"/>
    </source>
</evidence>
<dbReference type="Gene3D" id="3.10.350.10">
    <property type="entry name" value="LysM domain"/>
    <property type="match status" value="1"/>
</dbReference>
<accession>A0AAU7U9W9</accession>
<dbReference type="EMBL" id="CP158299">
    <property type="protein sequence ID" value="XBV85284.1"/>
    <property type="molecule type" value="Genomic_DNA"/>
</dbReference>
<dbReference type="SUPFAM" id="SSF50685">
    <property type="entry name" value="Barwin-like endoglucanases"/>
    <property type="match status" value="1"/>
</dbReference>
<organism evidence="3">
    <name type="scientific">Deinococcus sonorensis KR-87</name>
    <dbReference type="NCBI Taxonomy" id="694439"/>
    <lineage>
        <taxon>Bacteria</taxon>
        <taxon>Thermotogati</taxon>
        <taxon>Deinococcota</taxon>
        <taxon>Deinococci</taxon>
        <taxon>Deinococcales</taxon>
        <taxon>Deinococcaceae</taxon>
        <taxon>Deinococcus</taxon>
    </lineage>
</organism>
<dbReference type="InterPro" id="IPR018392">
    <property type="entry name" value="LysM"/>
</dbReference>
<dbReference type="SUPFAM" id="SSF54106">
    <property type="entry name" value="LysM domain"/>
    <property type="match status" value="1"/>
</dbReference>
<dbReference type="Gene3D" id="2.40.40.10">
    <property type="entry name" value="RlpA-like domain"/>
    <property type="match status" value="1"/>
</dbReference>
<dbReference type="Pfam" id="PF03330">
    <property type="entry name" value="DPBB_1"/>
    <property type="match status" value="1"/>
</dbReference>
<keyword evidence="1" id="KW-0732">Signal</keyword>
<dbReference type="PANTHER" id="PTHR34183">
    <property type="entry name" value="ENDOLYTIC PEPTIDOGLYCAN TRANSGLYCOSYLASE RLPA"/>
    <property type="match status" value="1"/>
</dbReference>
<sequence>MKRALWTAVLLGGGLTLAAPYTVQPGDTLWSLARAHGLTVAQVMQLNHLTTDALRAGQVLQLQLEAETPAPVPAATDDTPPPATPGQRGMAVYYPGRFSNLTALTAAHPSLPFGTWVRVQLARSGRSVDVMINDRGPFGNPERIIDLSTEAARALGMLDDGVAAVTLTVLRQP</sequence>
<name>A0AAU7U9W9_9DEIO</name>
<dbReference type="SMART" id="SM00257">
    <property type="entry name" value="LysM"/>
    <property type="match status" value="1"/>
</dbReference>
<gene>
    <name evidence="3" type="ORF">ABOD76_17885</name>
</gene>
<dbReference type="InterPro" id="IPR036779">
    <property type="entry name" value="LysM_dom_sf"/>
</dbReference>
<dbReference type="InterPro" id="IPR036908">
    <property type="entry name" value="RlpA-like_sf"/>
</dbReference>